<accession>A0A5B7K5U6</accession>
<proteinExistence type="predicted"/>
<protein>
    <submittedName>
        <fullName evidence="1">Uncharacterized protein</fullName>
    </submittedName>
</protein>
<sequence>MVVVSRPAGVLRGQGGREETLLKADDALCSVSSSTLWLSLLVNVHSLVGKYIQLFEVVFVMKSGEFYVCKTSGS</sequence>
<dbReference type="Proteomes" id="UP000324222">
    <property type="component" value="Unassembled WGS sequence"/>
</dbReference>
<comment type="caution">
    <text evidence="1">The sequence shown here is derived from an EMBL/GenBank/DDBJ whole genome shotgun (WGS) entry which is preliminary data.</text>
</comment>
<gene>
    <name evidence="1" type="ORF">E2C01_096027</name>
</gene>
<keyword evidence="2" id="KW-1185">Reference proteome</keyword>
<reference evidence="1 2" key="1">
    <citation type="submission" date="2019-05" db="EMBL/GenBank/DDBJ databases">
        <title>Another draft genome of Portunus trituberculatus and its Hox gene families provides insights of decapod evolution.</title>
        <authorList>
            <person name="Jeong J.-H."/>
            <person name="Song I."/>
            <person name="Kim S."/>
            <person name="Choi T."/>
            <person name="Kim D."/>
            <person name="Ryu S."/>
            <person name="Kim W."/>
        </authorList>
    </citation>
    <scope>NUCLEOTIDE SEQUENCE [LARGE SCALE GENOMIC DNA]</scope>
    <source>
        <tissue evidence="1">Muscle</tissue>
    </source>
</reference>
<dbReference type="AlphaFoldDB" id="A0A5B7K5U6"/>
<name>A0A5B7K5U6_PORTR</name>
<dbReference type="EMBL" id="VSRR010123436">
    <property type="protein sequence ID" value="MPD00549.1"/>
    <property type="molecule type" value="Genomic_DNA"/>
</dbReference>
<evidence type="ECO:0000313" key="2">
    <source>
        <dbReference type="Proteomes" id="UP000324222"/>
    </source>
</evidence>
<organism evidence="1 2">
    <name type="scientific">Portunus trituberculatus</name>
    <name type="common">Swimming crab</name>
    <name type="synonym">Neptunus trituberculatus</name>
    <dbReference type="NCBI Taxonomy" id="210409"/>
    <lineage>
        <taxon>Eukaryota</taxon>
        <taxon>Metazoa</taxon>
        <taxon>Ecdysozoa</taxon>
        <taxon>Arthropoda</taxon>
        <taxon>Crustacea</taxon>
        <taxon>Multicrustacea</taxon>
        <taxon>Malacostraca</taxon>
        <taxon>Eumalacostraca</taxon>
        <taxon>Eucarida</taxon>
        <taxon>Decapoda</taxon>
        <taxon>Pleocyemata</taxon>
        <taxon>Brachyura</taxon>
        <taxon>Eubrachyura</taxon>
        <taxon>Portunoidea</taxon>
        <taxon>Portunidae</taxon>
        <taxon>Portuninae</taxon>
        <taxon>Portunus</taxon>
    </lineage>
</organism>
<evidence type="ECO:0000313" key="1">
    <source>
        <dbReference type="EMBL" id="MPD00549.1"/>
    </source>
</evidence>